<dbReference type="Gene3D" id="2.30.30.40">
    <property type="entry name" value="SH3 Domains"/>
    <property type="match status" value="1"/>
</dbReference>
<evidence type="ECO:0000313" key="1">
    <source>
        <dbReference type="EMBL" id="BAU53944.1"/>
    </source>
</evidence>
<evidence type="ECO:0000313" key="2">
    <source>
        <dbReference type="Proteomes" id="UP000218263"/>
    </source>
</evidence>
<gene>
    <name evidence="1" type="ORF">MgSA37_02115</name>
</gene>
<dbReference type="RefSeq" id="WP_096351702.1">
    <property type="nucleotide sequence ID" value="NZ_AP017313.1"/>
</dbReference>
<name>A0A0X8X195_9SPHI</name>
<sequence>MRKIFLLILLSGLKYVAFAQTEFTLGDDLTYAVIKDTDGYVNIRKSPNTSSPIVGKIYKYNVFNCEVNKTNWWKVLQVQYDNHHKSSWLEGYIYNNRVTLLSTWKKINRKNIHPDNCVLKTDSLIVSVKKKSFNPAKHKLLKAKQELELIDGKGFWGTDGEIPKKSISKLMVVKNGKSIIIPAGAFNDLYEPNFETLSVCYGPENTIYVSMSNSDGAGAYGIVWIFKDYKYYTRYIDDSLD</sequence>
<dbReference type="Proteomes" id="UP000218263">
    <property type="component" value="Chromosome"/>
</dbReference>
<organism evidence="1 2">
    <name type="scientific">Mucilaginibacter gotjawali</name>
    <dbReference type="NCBI Taxonomy" id="1550579"/>
    <lineage>
        <taxon>Bacteria</taxon>
        <taxon>Pseudomonadati</taxon>
        <taxon>Bacteroidota</taxon>
        <taxon>Sphingobacteriia</taxon>
        <taxon>Sphingobacteriales</taxon>
        <taxon>Sphingobacteriaceae</taxon>
        <taxon>Mucilaginibacter</taxon>
    </lineage>
</organism>
<dbReference type="OrthoDB" id="7054664at2"/>
<keyword evidence="2" id="KW-1185">Reference proteome</keyword>
<dbReference type="AlphaFoldDB" id="A0A0X8X195"/>
<accession>A0A0X8X195</accession>
<proteinExistence type="predicted"/>
<protein>
    <submittedName>
        <fullName evidence="1">Uncharacterized protein</fullName>
    </submittedName>
</protein>
<reference evidence="1 2" key="1">
    <citation type="submission" date="2015-12" db="EMBL/GenBank/DDBJ databases">
        <title>Genome sequence of Mucilaginibacter gotjawali.</title>
        <authorList>
            <person name="Lee J.S."/>
            <person name="Lee K.C."/>
            <person name="Kim K.K."/>
            <person name="Lee B.W."/>
        </authorList>
    </citation>
    <scope>NUCLEOTIDE SEQUENCE [LARGE SCALE GENOMIC DNA]</scope>
    <source>
        <strain evidence="1 2">SA3-7</strain>
    </source>
</reference>
<dbReference type="EMBL" id="AP017313">
    <property type="protein sequence ID" value="BAU53944.1"/>
    <property type="molecule type" value="Genomic_DNA"/>
</dbReference>
<dbReference type="KEGG" id="mgot:MgSA37_02115"/>